<dbReference type="STRING" id="443152.MDG893_20549"/>
<name>A6F0I7_9GAMM</name>
<protein>
    <recommendedName>
        <fullName evidence="1">Fibronectin type-III domain-containing protein</fullName>
    </recommendedName>
</protein>
<evidence type="ECO:0000313" key="2">
    <source>
        <dbReference type="EMBL" id="EDM47748.1"/>
    </source>
</evidence>
<dbReference type="eggNOG" id="COG4733">
    <property type="taxonomic scope" value="Bacteria"/>
</dbReference>
<dbReference type="InterPro" id="IPR003961">
    <property type="entry name" value="FN3_dom"/>
</dbReference>
<keyword evidence="3" id="KW-1185">Reference proteome</keyword>
<organism evidence="2 3">
    <name type="scientific">Marinobacter algicola DG893</name>
    <dbReference type="NCBI Taxonomy" id="443152"/>
    <lineage>
        <taxon>Bacteria</taxon>
        <taxon>Pseudomonadati</taxon>
        <taxon>Pseudomonadota</taxon>
        <taxon>Gammaproteobacteria</taxon>
        <taxon>Pseudomonadales</taxon>
        <taxon>Marinobacteraceae</taxon>
        <taxon>Marinobacter</taxon>
    </lineage>
</organism>
<dbReference type="PROSITE" id="PS50853">
    <property type="entry name" value="FN3"/>
    <property type="match status" value="1"/>
</dbReference>
<proteinExistence type="predicted"/>
<comment type="caution">
    <text evidence="2">The sequence shown here is derived from an EMBL/GenBank/DDBJ whole genome shotgun (WGS) entry which is preliminary data.</text>
</comment>
<dbReference type="Gene3D" id="2.60.40.10">
    <property type="entry name" value="Immunoglobulins"/>
    <property type="match status" value="1"/>
</dbReference>
<accession>A6F0I7</accession>
<evidence type="ECO:0000259" key="1">
    <source>
        <dbReference type="PROSITE" id="PS50853"/>
    </source>
</evidence>
<dbReference type="RefSeq" id="WP_007153783.1">
    <property type="nucleotide sequence ID" value="NZ_ABCP01000013.1"/>
</dbReference>
<dbReference type="InterPro" id="IPR013783">
    <property type="entry name" value="Ig-like_fold"/>
</dbReference>
<gene>
    <name evidence="2" type="ORF">MDG893_20549</name>
</gene>
<feature type="domain" description="Fibronectin type-III" evidence="1">
    <location>
        <begin position="1181"/>
        <end position="1277"/>
    </location>
</feature>
<sequence>MRIDTPEFSQLNQARAQEPAFVVEIAFDDAGSDLVYLTSHTIEGLTGEIFDRVLTDISGTTQKINPDKALSEIGALSFSALDDGLTDKQRSKLSAGLGLRGKRARFYAGFRGLDWSTYTLVQTQIIRSASYKGLVYSWKCSDIQREMRKNVFEVKSTSLAKTLEPDDDEVEVFNTEGFQTVKQPPSPSGRTDAPGQTVGYIILEEDGQKEIIRYTGKTSTTFTGCTRGVLGTRPIRVEKSEDEGADNAPKVEEYVYLEMPAPMLAYAILTGNIYGEPGETLPDHWHLGIAPEFIRTSDYVNIGEDLWDLSNPDIGLAARIAGVTDEDGKQFVEEQFFLLMGCYAPIYANGEIGLRRMTGVVSSATATRTLDRENVAGYGALQHDMEAIINRIVISWNWVDQREEFTRTNLLIDQKSIDTHGDADLKQLEFRALHGSRHSYNTLRHRFDALRDRYAGPPLRISLELMPDQNDLEVGDIVRLKLAEVEDYTGELVGIDRAFEIQQVKVNWKTGRVDVELFGSSQKAEPLPPEQPGAALPETVYAVAGATEINAVNFPGAVSSSSGITSITDDIDLAGHDDLRDPSAIYYCLEDLTINAGVTVTVNRNTQLRVKGFFQVNGKIDGKARGWDGGLGMDFVPGANVENLEASLAKLYPINSGYIGQPAGGGGVNTSPGGSEHGVEATLIEKFVTDTRNRGANPSAREIALDLVEGNLEGLPSKLVGQPGSGGGSAVQINTNINDVPRRPGIDGQRARKVFGPQTFQPQSLSYIRYRAAGGAGGKSGAGLFILCSGSELGSGGEIDLSGEAGHPADSAQYAIPSGTSGPFDNKDLYGGRGAGGSPGAMYVAVVGATSNPPTLTSANSSFYYGDSSSNQAEVTIAAEAGRGIQYSSLGPGVSSFTVNGAHNDQPRGNPNEYVGFTRIQFINGEIEPAPDVPEHSEKPAAILVTEALNTPKTPNANISTLEVSVTAPADSAYSYALVEFRPQGQAGWTEAGPASPEALITVASDGTTYDIRARSVSTTGVISNDFISTAITTTKIIGAEPGDPNVDEKIRIPRVRGLELEGQGNDTEFTGRDAKFVWRATSIGEWFEIGSEGQLGASAGELDLYFRDYQVEIWAQNKIVRTEWVQDPAFVYLYEKNAEDYARENGSAGAWRSFEIRVYCRGRLNQVSDVAASLSVSNPAPTNITGLAVTAGFNALEIAYTKPSDLDFAGVQVWVSATSGFDPDVVSPVATISDNSYVAGGLNQGQNYYIRLRPFDAFGIEGTTPTAEIMVTTRTGQQLAGLSGWAYELDPVDEQFINDNLAGDAIPSQKIKNVTAAKVTTGTLLATETVTTEGLIRAVDDINTPTVQAGLGPVELTLGGVPFTALMWSFNAAGVTFATDELGNVYLSGEIEASSFTNDELSIDAQGNLVSTGTFTFGDVGGGEYVQFDGTNLNIATPFLQLDGSKVVLGDDATDQYVSYDGTTVELGPGVTIGKNTDRTVTVGAGGDYATINLALEALSRVVPAYKSGGFNATIELMSGFVIAEQIYVNGIDLSWITISSASGEIHQIDETAITENTALVGTVHAVWNCIGGGRSPRINFRMGYSTGVTPRSGIYCRGEGSVVAADQIYIENAGYFSILCVGGGIVHSDGDVECYDTQIDNGIEVANNSIIRVTGSLTSNGGGNRGLVVGSSSTVNVTEDINCNNNGSGIAVQGVSSITCGSEITCDSNANRPLFMVGSSTIRASSMVTTNNGSSAFMTDSCEVHTSFQWDASNTGGVFMERSCTARVGSNLNCGPDDLTMVDGCFVSRSSASTGGVVNVTPNGISGDGILLEFNPSGPG</sequence>
<dbReference type="OrthoDB" id="5709976at2"/>
<dbReference type="EMBL" id="ABCP01000013">
    <property type="protein sequence ID" value="EDM47748.1"/>
    <property type="molecule type" value="Genomic_DNA"/>
</dbReference>
<evidence type="ECO:0000313" key="3">
    <source>
        <dbReference type="Proteomes" id="UP000005856"/>
    </source>
</evidence>
<reference evidence="2 3" key="1">
    <citation type="submission" date="2007-06" db="EMBL/GenBank/DDBJ databases">
        <authorList>
            <person name="Green D."/>
            <person name="Ferriera S."/>
            <person name="Johnson J."/>
            <person name="Kravitz S."/>
            <person name="Beeson K."/>
            <person name="Sutton G."/>
            <person name="Rogers Y.-H."/>
            <person name="Friedman R."/>
            <person name="Frazier M."/>
            <person name="Venter J.C."/>
        </authorList>
    </citation>
    <scope>NUCLEOTIDE SEQUENCE [LARGE SCALE GENOMIC DNA]</scope>
    <source>
        <strain evidence="2 3">DG893</strain>
    </source>
</reference>
<dbReference type="Proteomes" id="UP000005856">
    <property type="component" value="Unassembled WGS sequence"/>
</dbReference>